<dbReference type="RefSeq" id="WP_229776854.1">
    <property type="nucleotide sequence ID" value="NZ_BMOY01000047.1"/>
</dbReference>
<reference evidence="1" key="2">
    <citation type="submission" date="2020-09" db="EMBL/GenBank/DDBJ databases">
        <authorList>
            <person name="Sun Q."/>
            <person name="Ohkuma M."/>
        </authorList>
    </citation>
    <scope>NUCLEOTIDE SEQUENCE</scope>
    <source>
        <strain evidence="1">JCM 18487</strain>
    </source>
</reference>
<gene>
    <name evidence="1" type="ORF">GCM10010885_22530</name>
</gene>
<dbReference type="InterPro" id="IPR004304">
    <property type="entry name" value="FmdA_AmdA"/>
</dbReference>
<dbReference type="GO" id="GO:0016811">
    <property type="term" value="F:hydrolase activity, acting on carbon-nitrogen (but not peptide) bonds, in linear amides"/>
    <property type="evidence" value="ECO:0007669"/>
    <property type="project" value="InterPro"/>
</dbReference>
<dbReference type="Gene3D" id="3.10.28.20">
    <property type="entry name" value="Acetamidase/Formamidase-like domains"/>
    <property type="match status" value="1"/>
</dbReference>
<evidence type="ECO:0000313" key="2">
    <source>
        <dbReference type="Proteomes" id="UP000637695"/>
    </source>
</evidence>
<evidence type="ECO:0000313" key="1">
    <source>
        <dbReference type="EMBL" id="GGJ12674.1"/>
    </source>
</evidence>
<dbReference type="EMBL" id="BMOY01000047">
    <property type="protein sequence ID" value="GGJ12674.1"/>
    <property type="molecule type" value="Genomic_DNA"/>
</dbReference>
<dbReference type="SUPFAM" id="SSF141130">
    <property type="entry name" value="Acetamidase/Formamidase-like"/>
    <property type="match status" value="1"/>
</dbReference>
<keyword evidence="2" id="KW-1185">Reference proteome</keyword>
<sequence>MRLHRLYATKDTVHWGYFNRDLQPVLYVDSGDLIEVETITHHAGDAPDLMMDEAIAQLFGDVAMADRGPGKHILTGPIHVAGAQPGDMLEVQFLDLIPRHPYGSNVTASWGYLYSDLGPEEWVTIYEFDEAYRTARPIFRFTYPGRYDVPGQIIAADEVQREPISRSISVPLRPHVGCAGVAPEWSGRQSTVPPGHHGGNVDNWRLGKGAKAFYPVFVEGALLSLGDPHAAQGDGELTGTAIESSLHVLIRVMVRKDFYLPTPVIETNEMWMIHGFSPDLNEAARQAAKYTLRFLTDIKGLTVREAYSLMSAGVDFTITQVANRTFGVHTAIPKAMFE</sequence>
<dbReference type="Gene3D" id="2.60.120.580">
    <property type="entry name" value="Acetamidase/Formamidase-like domains"/>
    <property type="match status" value="2"/>
</dbReference>
<evidence type="ECO:0008006" key="3">
    <source>
        <dbReference type="Google" id="ProtNLM"/>
    </source>
</evidence>
<organism evidence="1 2">
    <name type="scientific">Alicyclobacillus cellulosilyticus</name>
    <dbReference type="NCBI Taxonomy" id="1003997"/>
    <lineage>
        <taxon>Bacteria</taxon>
        <taxon>Bacillati</taxon>
        <taxon>Bacillota</taxon>
        <taxon>Bacilli</taxon>
        <taxon>Bacillales</taxon>
        <taxon>Alicyclobacillaceae</taxon>
        <taxon>Alicyclobacillus</taxon>
    </lineage>
</organism>
<dbReference type="PANTHER" id="PTHR31891:SF1">
    <property type="entry name" value="FORMAMIDASE C869.04-RELATED"/>
    <property type="match status" value="1"/>
</dbReference>
<protein>
    <recommendedName>
        <fullName evidence="3">Acetamidase/formamidase</fullName>
    </recommendedName>
</protein>
<accession>A0A917KII1</accession>
<dbReference type="AlphaFoldDB" id="A0A917KII1"/>
<dbReference type="Proteomes" id="UP000637695">
    <property type="component" value="Unassembled WGS sequence"/>
</dbReference>
<dbReference type="Pfam" id="PF03069">
    <property type="entry name" value="FmdA_AmdA"/>
    <property type="match status" value="1"/>
</dbReference>
<name>A0A917KII1_9BACL</name>
<reference evidence="1" key="1">
    <citation type="journal article" date="2014" name="Int. J. Syst. Evol. Microbiol.">
        <title>Complete genome sequence of Corynebacterium casei LMG S-19264T (=DSM 44701T), isolated from a smear-ripened cheese.</title>
        <authorList>
            <consortium name="US DOE Joint Genome Institute (JGI-PGF)"/>
            <person name="Walter F."/>
            <person name="Albersmeier A."/>
            <person name="Kalinowski J."/>
            <person name="Ruckert C."/>
        </authorList>
    </citation>
    <scope>NUCLEOTIDE SEQUENCE</scope>
    <source>
        <strain evidence="1">JCM 18487</strain>
    </source>
</reference>
<dbReference type="PANTHER" id="PTHR31891">
    <property type="entry name" value="FORMAMIDASE C869.04-RELATED"/>
    <property type="match status" value="1"/>
</dbReference>
<comment type="caution">
    <text evidence="1">The sequence shown here is derived from an EMBL/GenBank/DDBJ whole genome shotgun (WGS) entry which is preliminary data.</text>
</comment>
<proteinExistence type="predicted"/>